<sequence length="740" mass="78477">MTSNEPPGTPPERPSGPARRSRRAGRTSQSYEFTSRFGDASGTAGQDGEGLREPSRRDRSIPGRGRLTVRQLMDEMGVQGPPPAAPDRPAPDRPAPGAPDDITQALPTFPRPYRPVDLSETATAERSQAESRAQGTPVPPVPPAPPAPPAPRPVPSVDVEPAGAPAVPREVAAPSESAVPREAAADRDESPAAEAAASGTRRPLEPTPDLTDMLRRLRTRRRTSRAPAKAPVDRRKIAHNGGRVLVALVCVLTLVGTGYMWNLKRGWNGSWNNVAAVDGNDPNIRDKTAQYGDETYLIVGTDSRAGKNAKLGGGDTTTIEGSRADTILLVNIPADRSRVVAVSWPRDLQVDRPECQTWDAATGEYSGDLYPANGVKLNGVYADGGPSCLVKTLTQMSGLHINHFIAMDFEGFEKVVNVIGGVNVCSTVPLYDYELGYILRKAGTKKLTGRRALNYVRARNISAEGNGDYGRIKRQQLFMSSLLRSTLSSDVLSNPSKLNKIVKTFIEYSTVDGVDTDSLIQLADSMQGVEAGRVTFLTIPTSGTSEDGENNEIPRIEDIDAIFNAIIDDKPLPGEKKQTQAPKSSSAAPSAAPKAPSTSAPAQATAQYPTNVSVRVLNGSGQAGVATAVMNLLISEGFNVPGVADASSNRSDTVVRYGAGERDSAVTIAQMFPGARIQEDDNVKVGVEIILGEDFEGTTTMLDAPTPGSTISSGQLPETDAKSDLPNDLSITNAGDTTCS</sequence>
<comment type="similarity">
    <text evidence="1">Belongs to the LytR/CpsA/Psr (LCP) family.</text>
</comment>
<dbReference type="Pfam" id="PF03816">
    <property type="entry name" value="LytR_cpsA_psr"/>
    <property type="match status" value="1"/>
</dbReference>
<evidence type="ECO:0000259" key="3">
    <source>
        <dbReference type="Pfam" id="PF03816"/>
    </source>
</evidence>
<dbReference type="Gene3D" id="3.30.70.2390">
    <property type="match status" value="1"/>
</dbReference>
<feature type="region of interest" description="Disordered" evidence="2">
    <location>
        <begin position="703"/>
        <end position="740"/>
    </location>
</feature>
<feature type="compositionally biased region" description="Basic and acidic residues" evidence="2">
    <location>
        <begin position="49"/>
        <end position="61"/>
    </location>
</feature>
<gene>
    <name evidence="5" type="ORF">ACFFJD_06655</name>
</gene>
<dbReference type="EMBL" id="JBHLWV010000016">
    <property type="protein sequence ID" value="MFC0314528.1"/>
    <property type="molecule type" value="Genomic_DNA"/>
</dbReference>
<dbReference type="Proteomes" id="UP001589783">
    <property type="component" value="Unassembled WGS sequence"/>
</dbReference>
<evidence type="ECO:0000313" key="6">
    <source>
        <dbReference type="Proteomes" id="UP001589783"/>
    </source>
</evidence>
<feature type="compositionally biased region" description="Pro residues" evidence="2">
    <location>
        <begin position="80"/>
        <end position="97"/>
    </location>
</feature>
<feature type="region of interest" description="Disordered" evidence="2">
    <location>
        <begin position="1"/>
        <end position="233"/>
    </location>
</feature>
<feature type="region of interest" description="Disordered" evidence="2">
    <location>
        <begin position="571"/>
        <end position="606"/>
    </location>
</feature>
<evidence type="ECO:0000313" key="5">
    <source>
        <dbReference type="EMBL" id="MFC0314528.1"/>
    </source>
</evidence>
<evidence type="ECO:0000256" key="1">
    <source>
        <dbReference type="ARBA" id="ARBA00006068"/>
    </source>
</evidence>
<keyword evidence="6" id="KW-1185">Reference proteome</keyword>
<feature type="compositionally biased region" description="Polar residues" evidence="2">
    <location>
        <begin position="120"/>
        <end position="134"/>
    </location>
</feature>
<name>A0ABV6H6N0_9ACTN</name>
<evidence type="ECO:0000256" key="2">
    <source>
        <dbReference type="SAM" id="MobiDB-lite"/>
    </source>
</evidence>
<feature type="compositionally biased region" description="Polar residues" evidence="2">
    <location>
        <begin position="729"/>
        <end position="740"/>
    </location>
</feature>
<reference evidence="5 6" key="1">
    <citation type="submission" date="2024-09" db="EMBL/GenBank/DDBJ databases">
        <authorList>
            <person name="Sun Q."/>
            <person name="Mori K."/>
        </authorList>
    </citation>
    <scope>NUCLEOTIDE SEQUENCE [LARGE SCALE GENOMIC DNA]</scope>
    <source>
        <strain evidence="5 6">CCM 7957</strain>
    </source>
</reference>
<dbReference type="Gene3D" id="3.40.630.190">
    <property type="entry name" value="LCP protein"/>
    <property type="match status" value="1"/>
</dbReference>
<feature type="compositionally biased region" description="Low complexity" evidence="2">
    <location>
        <begin position="579"/>
        <end position="606"/>
    </location>
</feature>
<feature type="compositionally biased region" description="Polar residues" evidence="2">
    <location>
        <begin position="703"/>
        <end position="716"/>
    </location>
</feature>
<protein>
    <submittedName>
        <fullName evidence="5">LCP family protein</fullName>
    </submittedName>
</protein>
<feature type="compositionally biased region" description="Pro residues" evidence="2">
    <location>
        <begin position="137"/>
        <end position="154"/>
    </location>
</feature>
<dbReference type="PANTHER" id="PTHR33392:SF6">
    <property type="entry name" value="POLYISOPRENYL-TEICHOIC ACID--PEPTIDOGLYCAN TEICHOIC ACID TRANSFERASE TAGU"/>
    <property type="match status" value="1"/>
</dbReference>
<feature type="domain" description="Cell envelope-related transcriptional attenuator" evidence="3">
    <location>
        <begin position="323"/>
        <end position="485"/>
    </location>
</feature>
<accession>A0ABV6H6N0</accession>
<dbReference type="PANTHER" id="PTHR33392">
    <property type="entry name" value="POLYISOPRENYL-TEICHOIC ACID--PEPTIDOGLYCAN TEICHOIC ACID TRANSFERASE TAGU"/>
    <property type="match status" value="1"/>
</dbReference>
<evidence type="ECO:0000259" key="4">
    <source>
        <dbReference type="Pfam" id="PF13399"/>
    </source>
</evidence>
<dbReference type="NCBIfam" id="TIGR00350">
    <property type="entry name" value="lytR_cpsA_psr"/>
    <property type="match status" value="1"/>
</dbReference>
<dbReference type="InterPro" id="IPR004474">
    <property type="entry name" value="LytR_CpsA_psr"/>
</dbReference>
<feature type="domain" description="LytR/CpsA/Psr regulator C-terminal" evidence="4">
    <location>
        <begin position="611"/>
        <end position="695"/>
    </location>
</feature>
<dbReference type="Pfam" id="PF13399">
    <property type="entry name" value="LytR_C"/>
    <property type="match status" value="1"/>
</dbReference>
<comment type="caution">
    <text evidence="5">The sequence shown here is derived from an EMBL/GenBank/DDBJ whole genome shotgun (WGS) entry which is preliminary data.</text>
</comment>
<proteinExistence type="inferred from homology"/>
<dbReference type="InterPro" id="IPR027381">
    <property type="entry name" value="LytR/CpsA/Psr_C"/>
</dbReference>
<dbReference type="RefSeq" id="WP_382362393.1">
    <property type="nucleotide sequence ID" value="NZ_JBHLWV010000016.1"/>
</dbReference>
<organism evidence="5 6">
    <name type="scientific">Gordonia phosphorivorans</name>
    <dbReference type="NCBI Taxonomy" id="1056982"/>
    <lineage>
        <taxon>Bacteria</taxon>
        <taxon>Bacillati</taxon>
        <taxon>Actinomycetota</taxon>
        <taxon>Actinomycetes</taxon>
        <taxon>Mycobacteriales</taxon>
        <taxon>Gordoniaceae</taxon>
        <taxon>Gordonia</taxon>
    </lineage>
</organism>
<dbReference type="InterPro" id="IPR050922">
    <property type="entry name" value="LytR/CpsA/Psr_CW_biosynth"/>
</dbReference>